<organism evidence="1 2">
    <name type="scientific">Schistosoma margrebowiei</name>
    <dbReference type="NCBI Taxonomy" id="48269"/>
    <lineage>
        <taxon>Eukaryota</taxon>
        <taxon>Metazoa</taxon>
        <taxon>Spiralia</taxon>
        <taxon>Lophotrochozoa</taxon>
        <taxon>Platyhelminthes</taxon>
        <taxon>Trematoda</taxon>
        <taxon>Digenea</taxon>
        <taxon>Strigeidida</taxon>
        <taxon>Schistosomatoidea</taxon>
        <taxon>Schistosomatidae</taxon>
        <taxon>Schistosoma</taxon>
    </lineage>
</organism>
<evidence type="ECO:0000313" key="1">
    <source>
        <dbReference type="EMBL" id="VDP16514.1"/>
    </source>
</evidence>
<accession>A0A3P8CBG5</accession>
<name>A0A3P8CBG5_9TREM</name>
<protein>
    <submittedName>
        <fullName evidence="1">Uncharacterized protein</fullName>
    </submittedName>
</protein>
<dbReference type="Proteomes" id="UP000277204">
    <property type="component" value="Unassembled WGS sequence"/>
</dbReference>
<gene>
    <name evidence="1" type="ORF">SMRZ_LOCUS14719</name>
</gene>
<dbReference type="AlphaFoldDB" id="A0A3P8CBG5"/>
<evidence type="ECO:0000313" key="2">
    <source>
        <dbReference type="Proteomes" id="UP000277204"/>
    </source>
</evidence>
<proteinExistence type="predicted"/>
<dbReference type="EMBL" id="UZAI01016815">
    <property type="protein sequence ID" value="VDP16514.1"/>
    <property type="molecule type" value="Genomic_DNA"/>
</dbReference>
<keyword evidence="2" id="KW-1185">Reference proteome</keyword>
<reference evidence="1 2" key="1">
    <citation type="submission" date="2018-11" db="EMBL/GenBank/DDBJ databases">
        <authorList>
            <consortium name="Pathogen Informatics"/>
        </authorList>
    </citation>
    <scope>NUCLEOTIDE SEQUENCE [LARGE SCALE GENOMIC DNA]</scope>
    <source>
        <strain evidence="1 2">Zambia</strain>
    </source>
</reference>
<sequence>MGLVNWMCLHPRVSVHSETRIQYCSLQTLPHYPLSYRVPID</sequence>